<dbReference type="SMART" id="SM00387">
    <property type="entry name" value="HATPase_c"/>
    <property type="match status" value="1"/>
</dbReference>
<protein>
    <recommendedName>
        <fullName evidence="2">histidine kinase</fullName>
        <ecNumber evidence="2">2.7.13.3</ecNumber>
    </recommendedName>
</protein>
<evidence type="ECO:0000259" key="9">
    <source>
        <dbReference type="PROSITE" id="PS50113"/>
    </source>
</evidence>
<dbReference type="EMBL" id="CP123388">
    <property type="protein sequence ID" value="XCC97552.1"/>
    <property type="molecule type" value="Genomic_DNA"/>
</dbReference>
<feature type="modified residue" description="4-aspartylphosphate" evidence="6">
    <location>
        <position position="895"/>
    </location>
</feature>
<dbReference type="EC" id="2.7.13.3" evidence="2"/>
<dbReference type="Gene3D" id="3.30.450.20">
    <property type="entry name" value="PAS domain"/>
    <property type="match status" value="2"/>
</dbReference>
<reference evidence="10" key="1">
    <citation type="submission" date="2023-02" db="EMBL/GenBank/DDBJ databases">
        <title>Description and genomic characterization of Salipiger bruguierae sp. nov., isolated from the sediment of mangrove plant Bruguiera sexangula.</title>
        <authorList>
            <person name="Long M."/>
        </authorList>
    </citation>
    <scope>NUCLEOTIDE SEQUENCE</scope>
    <source>
        <strain evidence="10">H15</strain>
        <plasmid evidence="10">unnamed3</plasmid>
    </source>
</reference>
<dbReference type="InterPro" id="IPR013655">
    <property type="entry name" value="PAS_fold_3"/>
</dbReference>
<dbReference type="AlphaFoldDB" id="A0AAU8AS96"/>
<keyword evidence="3 6" id="KW-0597">Phosphoprotein</keyword>
<dbReference type="SMART" id="SM00065">
    <property type="entry name" value="GAF"/>
    <property type="match status" value="2"/>
</dbReference>
<dbReference type="Pfam" id="PF08448">
    <property type="entry name" value="PAS_4"/>
    <property type="match status" value="1"/>
</dbReference>
<dbReference type="SUPFAM" id="SSF47384">
    <property type="entry name" value="Homodimeric domain of signal transducing histidine kinase"/>
    <property type="match status" value="1"/>
</dbReference>
<organism evidence="10">
    <name type="scientific">Alloyangia sp. H15</name>
    <dbReference type="NCBI Taxonomy" id="3029062"/>
    <lineage>
        <taxon>Bacteria</taxon>
        <taxon>Pseudomonadati</taxon>
        <taxon>Pseudomonadota</taxon>
        <taxon>Alphaproteobacteria</taxon>
        <taxon>Rhodobacterales</taxon>
        <taxon>Roseobacteraceae</taxon>
        <taxon>Alloyangia</taxon>
    </lineage>
</organism>
<geneLocation type="plasmid" evidence="10">
    <name>unnamed3</name>
</geneLocation>
<evidence type="ECO:0000256" key="1">
    <source>
        <dbReference type="ARBA" id="ARBA00000085"/>
    </source>
</evidence>
<evidence type="ECO:0000256" key="5">
    <source>
        <dbReference type="ARBA" id="ARBA00022777"/>
    </source>
</evidence>
<dbReference type="Gene3D" id="1.10.287.130">
    <property type="match status" value="1"/>
</dbReference>
<dbReference type="InterPro" id="IPR004358">
    <property type="entry name" value="Sig_transdc_His_kin-like_C"/>
</dbReference>
<evidence type="ECO:0000256" key="3">
    <source>
        <dbReference type="ARBA" id="ARBA00022553"/>
    </source>
</evidence>
<dbReference type="InterPro" id="IPR003661">
    <property type="entry name" value="HisK_dim/P_dom"/>
</dbReference>
<dbReference type="InterPro" id="IPR003594">
    <property type="entry name" value="HATPase_dom"/>
</dbReference>
<dbReference type="InterPro" id="IPR005467">
    <property type="entry name" value="His_kinase_dom"/>
</dbReference>
<evidence type="ECO:0000256" key="4">
    <source>
        <dbReference type="ARBA" id="ARBA00022679"/>
    </source>
</evidence>
<feature type="domain" description="Response regulatory" evidence="8">
    <location>
        <begin position="845"/>
        <end position="962"/>
    </location>
</feature>
<dbReference type="PROSITE" id="PS50113">
    <property type="entry name" value="PAC"/>
    <property type="match status" value="1"/>
</dbReference>
<name>A0AAU8AS96_9RHOB</name>
<keyword evidence="5" id="KW-0418">Kinase</keyword>
<dbReference type="InterPro" id="IPR036890">
    <property type="entry name" value="HATPase_C_sf"/>
</dbReference>
<gene>
    <name evidence="10" type="ORF">PVT71_26345</name>
</gene>
<dbReference type="InterPro" id="IPR003018">
    <property type="entry name" value="GAF"/>
</dbReference>
<evidence type="ECO:0000256" key="2">
    <source>
        <dbReference type="ARBA" id="ARBA00012438"/>
    </source>
</evidence>
<dbReference type="InterPro" id="IPR001610">
    <property type="entry name" value="PAC"/>
</dbReference>
<dbReference type="Pfam" id="PF01590">
    <property type="entry name" value="GAF"/>
    <property type="match status" value="2"/>
</dbReference>
<dbReference type="PROSITE" id="PS50110">
    <property type="entry name" value="RESPONSE_REGULATORY"/>
    <property type="match status" value="1"/>
</dbReference>
<dbReference type="InterPro" id="IPR036097">
    <property type="entry name" value="HisK_dim/P_sf"/>
</dbReference>
<dbReference type="SMART" id="SM00086">
    <property type="entry name" value="PAC"/>
    <property type="match status" value="1"/>
</dbReference>
<dbReference type="Pfam" id="PF02518">
    <property type="entry name" value="HATPase_c"/>
    <property type="match status" value="1"/>
</dbReference>
<dbReference type="Gene3D" id="3.40.50.2300">
    <property type="match status" value="1"/>
</dbReference>
<comment type="catalytic activity">
    <reaction evidence="1">
        <text>ATP + protein L-histidine = ADP + protein N-phospho-L-histidine.</text>
        <dbReference type="EC" id="2.7.13.3"/>
    </reaction>
</comment>
<dbReference type="SMART" id="SM00448">
    <property type="entry name" value="REC"/>
    <property type="match status" value="1"/>
</dbReference>
<dbReference type="PROSITE" id="PS50109">
    <property type="entry name" value="HIS_KIN"/>
    <property type="match status" value="1"/>
</dbReference>
<evidence type="ECO:0000256" key="6">
    <source>
        <dbReference type="PROSITE-ProRule" id="PRU00169"/>
    </source>
</evidence>
<dbReference type="PRINTS" id="PR00344">
    <property type="entry name" value="BCTRLSENSOR"/>
</dbReference>
<dbReference type="Gene3D" id="3.30.565.10">
    <property type="entry name" value="Histidine kinase-like ATPase, C-terminal domain"/>
    <property type="match status" value="1"/>
</dbReference>
<feature type="domain" description="Histidine kinase" evidence="7">
    <location>
        <begin position="599"/>
        <end position="821"/>
    </location>
</feature>
<evidence type="ECO:0000313" key="10">
    <source>
        <dbReference type="EMBL" id="XCC97552.1"/>
    </source>
</evidence>
<evidence type="ECO:0000259" key="7">
    <source>
        <dbReference type="PROSITE" id="PS50109"/>
    </source>
</evidence>
<dbReference type="InterPro" id="IPR011006">
    <property type="entry name" value="CheY-like_superfamily"/>
</dbReference>
<dbReference type="SUPFAM" id="SSF55785">
    <property type="entry name" value="PYP-like sensor domain (PAS domain)"/>
    <property type="match status" value="2"/>
</dbReference>
<dbReference type="Gene3D" id="3.30.450.40">
    <property type="match status" value="2"/>
</dbReference>
<dbReference type="InterPro" id="IPR000700">
    <property type="entry name" value="PAS-assoc_C"/>
</dbReference>
<dbReference type="RefSeq" id="WP_353476441.1">
    <property type="nucleotide sequence ID" value="NZ_CP123388.1"/>
</dbReference>
<dbReference type="CDD" id="cd00082">
    <property type="entry name" value="HisKA"/>
    <property type="match status" value="1"/>
</dbReference>
<dbReference type="SUPFAM" id="SSF52172">
    <property type="entry name" value="CheY-like"/>
    <property type="match status" value="1"/>
</dbReference>
<sequence>MGDGNGREDRLGFLLRLSDAIRPISDPAGIEAAACRMLAEHLGVARAWYLEIDETRPAVRVGGASPAGDEALADFDWLPETLRGAEAQVVSGRRGFPRSEGRQHPPTLEPDLLSWMATPLLKSGRLVAALCIADRAPRDWSHAETAMLKEVADRIWSAVEHARAEASLSAGQTRYRTLVDAMDEAVCVFERLPLRPDGLRDYRYITMNPAMQAMFGIPDLSGQSIRDNFPDEVEDWYDDYDHVLDTGKAVRFERGSVPQGMVLEMFVARIEDGSGRNLMAVIRDVTRRKRDEDALRESEARKEFLLRCYDRLRPLGDPTAVMSAGCELLTQELGADLVTYAEVDGEDYVVSREFRRAGPVCASGALPIPDLHGQSRAALEAGRTVVIGGDAGCGAEPGDAACDALASVAVPMVKDDRLVAVLGVARAREFPWTPHEVSLIEEVAERTWSAVVRARSVKVMRESEERLRALVTATSEVVYRMSPDWRIMWQLDGRGIVHDTSEPTTDWLATYVPPEDRAEVMEAIRRAIESKSAFQLEHRVLRPDGTLGWTFSRAIPLLDEGGGIVEWFGAASDTTAHRQAVEALAHSQRLEAAGRLAGAIAHDFNNLLTVIIGNIELSEIRTSAEERIEYLDKALKAAQLGERLNQRLVTWAGQVPMRPEEDSMNNLVRETAGFLDRSIGERFTLVLDLAEDLWPCFVDPAHVDSLILNLVVNARDAMPDGGEIRLATSNAPAAAIAALGIAQAKPGDYVCLSVSDEGTGMTEEVRRQALEPFFSTKRHGTGVGLGLFSVNSMMHQSGGFLDFDSAPGRGTTFRLYFPRSGIRRDAGAPGHAILPKRRASDTEPLILVVEDQKAVRDATRGRVQALGYRVLEAVDAEEALAILRTHEDIRLVFSDVVMPGELSGRDLARRILSDFPGIEVLLTTGYSSETSPASAEDPSAGVPVLTKPYRLQDLAQALGSLLARPGG</sequence>
<dbReference type="InterPro" id="IPR000014">
    <property type="entry name" value="PAS"/>
</dbReference>
<dbReference type="SUPFAM" id="SSF55874">
    <property type="entry name" value="ATPase domain of HSP90 chaperone/DNA topoisomerase II/histidine kinase"/>
    <property type="match status" value="1"/>
</dbReference>
<dbReference type="InterPro" id="IPR001789">
    <property type="entry name" value="Sig_transdc_resp-reg_receiver"/>
</dbReference>
<dbReference type="CDD" id="cd00130">
    <property type="entry name" value="PAS"/>
    <property type="match status" value="1"/>
</dbReference>
<evidence type="ECO:0000259" key="8">
    <source>
        <dbReference type="PROSITE" id="PS50110"/>
    </source>
</evidence>
<dbReference type="GO" id="GO:0000155">
    <property type="term" value="F:phosphorelay sensor kinase activity"/>
    <property type="evidence" value="ECO:0007669"/>
    <property type="project" value="InterPro"/>
</dbReference>
<dbReference type="InterPro" id="IPR035965">
    <property type="entry name" value="PAS-like_dom_sf"/>
</dbReference>
<keyword evidence="10" id="KW-0614">Plasmid</keyword>
<dbReference type="PANTHER" id="PTHR43065:SF42">
    <property type="entry name" value="TWO-COMPONENT SENSOR PPRA"/>
    <property type="match status" value="1"/>
</dbReference>
<dbReference type="InterPro" id="IPR029016">
    <property type="entry name" value="GAF-like_dom_sf"/>
</dbReference>
<feature type="domain" description="PAC" evidence="9">
    <location>
        <begin position="534"/>
        <end position="586"/>
    </location>
</feature>
<accession>A0AAU8AS96</accession>
<dbReference type="PANTHER" id="PTHR43065">
    <property type="entry name" value="SENSOR HISTIDINE KINASE"/>
    <property type="match status" value="1"/>
</dbReference>
<dbReference type="Pfam" id="PF08447">
    <property type="entry name" value="PAS_3"/>
    <property type="match status" value="1"/>
</dbReference>
<keyword evidence="4" id="KW-0808">Transferase</keyword>
<dbReference type="SUPFAM" id="SSF55781">
    <property type="entry name" value="GAF domain-like"/>
    <property type="match status" value="2"/>
</dbReference>
<dbReference type="Pfam" id="PF00072">
    <property type="entry name" value="Response_reg"/>
    <property type="match status" value="1"/>
</dbReference>
<dbReference type="InterPro" id="IPR013656">
    <property type="entry name" value="PAS_4"/>
</dbReference>
<proteinExistence type="predicted"/>